<evidence type="ECO:0000256" key="4">
    <source>
        <dbReference type="ARBA" id="ARBA00023180"/>
    </source>
</evidence>
<dbReference type="FunFam" id="2.60.40.420:FF:000045">
    <property type="entry name" value="Laccase 2"/>
    <property type="match status" value="1"/>
</dbReference>
<evidence type="ECO:0000256" key="3">
    <source>
        <dbReference type="ARBA" id="ARBA00023157"/>
    </source>
</evidence>
<evidence type="ECO:0008006" key="11">
    <source>
        <dbReference type="Google" id="ProtNLM"/>
    </source>
</evidence>
<dbReference type="Pfam" id="PF00394">
    <property type="entry name" value="Cu-oxidase"/>
    <property type="match status" value="1"/>
</dbReference>
<dbReference type="InterPro" id="IPR008972">
    <property type="entry name" value="Cupredoxin"/>
</dbReference>
<dbReference type="AlphaFoldDB" id="A0AAD2Q4E6"/>
<evidence type="ECO:0000256" key="5">
    <source>
        <dbReference type="SAM" id="SignalP"/>
    </source>
</evidence>
<dbReference type="SUPFAM" id="SSF49503">
    <property type="entry name" value="Cupredoxins"/>
    <property type="match status" value="3"/>
</dbReference>
<dbReference type="Pfam" id="PF07731">
    <property type="entry name" value="Cu-oxidase_2"/>
    <property type="match status" value="1"/>
</dbReference>
<feature type="non-terminal residue" evidence="9">
    <location>
        <position position="1"/>
    </location>
</feature>
<organism evidence="9 10">
    <name type="scientific">Mycena citricolor</name>
    <dbReference type="NCBI Taxonomy" id="2018698"/>
    <lineage>
        <taxon>Eukaryota</taxon>
        <taxon>Fungi</taxon>
        <taxon>Dikarya</taxon>
        <taxon>Basidiomycota</taxon>
        <taxon>Agaricomycotina</taxon>
        <taxon>Agaricomycetes</taxon>
        <taxon>Agaricomycetidae</taxon>
        <taxon>Agaricales</taxon>
        <taxon>Marasmiineae</taxon>
        <taxon>Mycenaceae</taxon>
        <taxon>Mycena</taxon>
    </lineage>
</organism>
<feature type="domain" description="Plastocyanin-like" evidence="6">
    <location>
        <begin position="162"/>
        <end position="305"/>
    </location>
</feature>
<dbReference type="GO" id="GO:0016491">
    <property type="term" value="F:oxidoreductase activity"/>
    <property type="evidence" value="ECO:0007669"/>
    <property type="project" value="InterPro"/>
</dbReference>
<keyword evidence="5" id="KW-0732">Signal</keyword>
<protein>
    <recommendedName>
        <fullName evidence="11">Laccase</fullName>
    </recommendedName>
</protein>
<dbReference type="EMBL" id="CAVNYO010000403">
    <property type="protein sequence ID" value="CAK5275021.1"/>
    <property type="molecule type" value="Genomic_DNA"/>
</dbReference>
<feature type="domain" description="Plastocyanin-like" evidence="8">
    <location>
        <begin position="41"/>
        <end position="150"/>
    </location>
</feature>
<keyword evidence="10" id="KW-1185">Reference proteome</keyword>
<dbReference type="InterPro" id="IPR011707">
    <property type="entry name" value="Cu-oxidase-like_N"/>
</dbReference>
<dbReference type="CDD" id="cd13903">
    <property type="entry name" value="CuRO_3_Tv-LCC_like"/>
    <property type="match status" value="1"/>
</dbReference>
<dbReference type="PANTHER" id="PTHR11709:SF511">
    <property type="entry name" value="LACCASE"/>
    <property type="match status" value="1"/>
</dbReference>
<dbReference type="Pfam" id="PF07732">
    <property type="entry name" value="Cu-oxidase_3"/>
    <property type="match status" value="1"/>
</dbReference>
<accession>A0AAD2Q4E6</accession>
<feature type="signal peptide" evidence="5">
    <location>
        <begin position="1"/>
        <end position="30"/>
    </location>
</feature>
<evidence type="ECO:0000313" key="10">
    <source>
        <dbReference type="Proteomes" id="UP001295794"/>
    </source>
</evidence>
<evidence type="ECO:0000256" key="1">
    <source>
        <dbReference type="ARBA" id="ARBA00010609"/>
    </source>
</evidence>
<feature type="domain" description="Plastocyanin-like" evidence="7">
    <location>
        <begin position="464"/>
        <end position="586"/>
    </location>
</feature>
<sequence length="639" mass="69046">TQLGDLFCSQMLLSFRTLIFLASAARIVSAATVGPVGSLVVANKTISPDGIPRAAVLAGGTFPGTLVTGNMSDNFQLTVVDQQEDNRMLEPTSIHWHGLFQNGTNYMDGPAFINQCRSEQELHRTYWYHSHLATQYCDGLRGAMVIYDPADAYLSQYDVDDESTVITLSDWYNVFAETVTGVGTPSSMLINGLGRTAATLDNTTLAVINVTQGLRYRFRLVNTACDSNYVFQIDGHTNLTIIEADGVLHEPLSVDSIQIYAAQRYSFILTADQAIDNYWIRANPNTGPTGFTGGINSAILRYVGANASEPTTSQDTSTNGLINEVDLHPLVNPGAPGGAFSGGADVQLNMALAFDLTCLECRQRFRRSAAVCCGVCGTLFWSAAGVGSLSLPPTTTASGVVPLPARIIPTSINISADVDSMLIVVVVVEINDVEYLEYRRTPPTGSLIISQTTFKFTINGDSFVPPTVPVLLQILSGAESAQSLLPNGSVYSLPHFASVEITLAGGVVGGGHPFHLHGHTFDVIRAAGSTTYNYVNPARRDVVNIGVAGDNVTIRFFTDNRGPWFLHCHIDWHLEAGFAVVMAEDVADWESELIPTSEWNQLCPTYNGTAGLDHVPCCLSVCSLMHWLLYCLYSANLFE</sequence>
<dbReference type="Gene3D" id="2.60.40.420">
    <property type="entry name" value="Cupredoxins - blue copper proteins"/>
    <property type="match status" value="3"/>
</dbReference>
<feature type="chain" id="PRO_5042289581" description="Laccase" evidence="5">
    <location>
        <begin position="31"/>
        <end position="639"/>
    </location>
</feature>
<evidence type="ECO:0000256" key="2">
    <source>
        <dbReference type="ARBA" id="ARBA00023008"/>
    </source>
</evidence>
<reference evidence="9" key="1">
    <citation type="submission" date="2023-11" db="EMBL/GenBank/DDBJ databases">
        <authorList>
            <person name="De Vega J J."/>
            <person name="De Vega J J."/>
        </authorList>
    </citation>
    <scope>NUCLEOTIDE SEQUENCE</scope>
</reference>
<comment type="similarity">
    <text evidence="1">Belongs to the multicopper oxidase family.</text>
</comment>
<evidence type="ECO:0000259" key="6">
    <source>
        <dbReference type="Pfam" id="PF00394"/>
    </source>
</evidence>
<gene>
    <name evidence="9" type="ORF">MYCIT1_LOCUS22523</name>
</gene>
<dbReference type="GO" id="GO:0005507">
    <property type="term" value="F:copper ion binding"/>
    <property type="evidence" value="ECO:0007669"/>
    <property type="project" value="InterPro"/>
</dbReference>
<evidence type="ECO:0000259" key="7">
    <source>
        <dbReference type="Pfam" id="PF07731"/>
    </source>
</evidence>
<dbReference type="InterPro" id="IPR011706">
    <property type="entry name" value="Cu-oxidase_C"/>
</dbReference>
<comment type="caution">
    <text evidence="9">The sequence shown here is derived from an EMBL/GenBank/DDBJ whole genome shotgun (WGS) entry which is preliminary data.</text>
</comment>
<dbReference type="Proteomes" id="UP001295794">
    <property type="component" value="Unassembled WGS sequence"/>
</dbReference>
<keyword evidence="3" id="KW-1015">Disulfide bond</keyword>
<keyword evidence="4" id="KW-0325">Glycoprotein</keyword>
<dbReference type="InterPro" id="IPR045087">
    <property type="entry name" value="Cu-oxidase_fam"/>
</dbReference>
<proteinExistence type="inferred from homology"/>
<dbReference type="PANTHER" id="PTHR11709">
    <property type="entry name" value="MULTI-COPPER OXIDASE"/>
    <property type="match status" value="1"/>
</dbReference>
<dbReference type="InterPro" id="IPR001117">
    <property type="entry name" value="Cu-oxidase_2nd"/>
</dbReference>
<evidence type="ECO:0000259" key="8">
    <source>
        <dbReference type="Pfam" id="PF07732"/>
    </source>
</evidence>
<keyword evidence="2" id="KW-0186">Copper</keyword>
<evidence type="ECO:0000313" key="9">
    <source>
        <dbReference type="EMBL" id="CAK5275021.1"/>
    </source>
</evidence>
<name>A0AAD2Q4E6_9AGAR</name>